<evidence type="ECO:0000256" key="3">
    <source>
        <dbReference type="SAM" id="Phobius"/>
    </source>
</evidence>
<evidence type="ECO:0000313" key="4">
    <source>
        <dbReference type="EMBL" id="MBW78263.1"/>
    </source>
</evidence>
<protein>
    <submittedName>
        <fullName evidence="4">Putative secreted protein</fullName>
    </submittedName>
</protein>
<feature type="coiled-coil region" evidence="1">
    <location>
        <begin position="348"/>
        <end position="378"/>
    </location>
</feature>
<feature type="region of interest" description="Disordered" evidence="2">
    <location>
        <begin position="413"/>
        <end position="432"/>
    </location>
</feature>
<keyword evidence="3" id="KW-1133">Transmembrane helix</keyword>
<sequence>MKALHHRQRRVPAFGTLICCYLAMLTTLVTTLAERDICTVTLDAIVPPLPAPCQPLDRRTCDHQLAAKRYEQARAQCRVSAASRRDTRAAFSKQLTNWYNEQTFFLEQLEQLHAANRGRIVTMEQQIENGTVLLAQLRRKHFIYCIEAGRTKEALLYHGTARQQLTPGEIIEAIRTNRELREGTMVALLDFIRALPDEAERRELYRAAKPILGPILLRTDMALVFGIDARSVAVPVNETEPVLGPMTERYREDFLDGNDCNHAALTRFARDYPRYYVYLLLAITTITQQQWNRMVKVLSFKLAMGMPTHELRLLTAERAMDLVEQFAKRDAKVRDPLLMRFSFSVYRLKKQAERAGRAKAAMERIERLMKRFNMVQNRQYAFYLKEFEKRYVKEWKRMQEELAKRRGYVARRARAPVRRRRSGTVNKAKPGGYCCSREQKNGDLLPSKTTFLTISFLN</sequence>
<dbReference type="EMBL" id="GGFL01014085">
    <property type="protein sequence ID" value="MBW78263.1"/>
    <property type="molecule type" value="Transcribed_RNA"/>
</dbReference>
<organism evidence="4">
    <name type="scientific">Anopheles darlingi</name>
    <name type="common">Mosquito</name>
    <dbReference type="NCBI Taxonomy" id="43151"/>
    <lineage>
        <taxon>Eukaryota</taxon>
        <taxon>Metazoa</taxon>
        <taxon>Ecdysozoa</taxon>
        <taxon>Arthropoda</taxon>
        <taxon>Hexapoda</taxon>
        <taxon>Insecta</taxon>
        <taxon>Pterygota</taxon>
        <taxon>Neoptera</taxon>
        <taxon>Endopterygota</taxon>
        <taxon>Diptera</taxon>
        <taxon>Nematocera</taxon>
        <taxon>Culicoidea</taxon>
        <taxon>Culicidae</taxon>
        <taxon>Anophelinae</taxon>
        <taxon>Anopheles</taxon>
    </lineage>
</organism>
<dbReference type="AlphaFoldDB" id="A0A2M4DL29"/>
<feature type="transmembrane region" description="Helical" evidence="3">
    <location>
        <begin position="12"/>
        <end position="33"/>
    </location>
</feature>
<evidence type="ECO:0000256" key="1">
    <source>
        <dbReference type="SAM" id="Coils"/>
    </source>
</evidence>
<keyword evidence="3" id="KW-0812">Transmembrane</keyword>
<feature type="compositionally biased region" description="Basic residues" evidence="2">
    <location>
        <begin position="413"/>
        <end position="422"/>
    </location>
</feature>
<evidence type="ECO:0000256" key="2">
    <source>
        <dbReference type="SAM" id="MobiDB-lite"/>
    </source>
</evidence>
<keyword evidence="1" id="KW-0175">Coiled coil</keyword>
<accession>A0A2M4DL29</accession>
<name>A0A2M4DL29_ANODA</name>
<dbReference type="VEuPathDB" id="VectorBase:ADAR2_008682"/>
<keyword evidence="3" id="KW-0472">Membrane</keyword>
<reference evidence="4" key="1">
    <citation type="submission" date="2018-01" db="EMBL/GenBank/DDBJ databases">
        <title>An insight into the sialome of Amazonian anophelines.</title>
        <authorList>
            <person name="Ribeiro J.M."/>
            <person name="Scarpassa V."/>
            <person name="Calvo E."/>
        </authorList>
    </citation>
    <scope>NUCLEOTIDE SEQUENCE</scope>
</reference>
<proteinExistence type="predicted"/>